<comment type="similarity">
    <text evidence="3">Belongs to the ATPase gamma chain family.</text>
</comment>
<dbReference type="PROSITE" id="PS00153">
    <property type="entry name" value="ATPASE_GAMMA"/>
    <property type="match status" value="1"/>
</dbReference>
<evidence type="ECO:0000313" key="11">
    <source>
        <dbReference type="EMBL" id="KUG26625.1"/>
    </source>
</evidence>
<evidence type="ECO:0000256" key="9">
    <source>
        <dbReference type="ARBA" id="ARBA00023310"/>
    </source>
</evidence>
<dbReference type="FunFam" id="1.10.287.80:FF:000003">
    <property type="entry name" value="ATP synthase gamma chain, chloroplastic"/>
    <property type="match status" value="1"/>
</dbReference>
<evidence type="ECO:0000256" key="8">
    <source>
        <dbReference type="ARBA" id="ARBA00023196"/>
    </source>
</evidence>
<dbReference type="EMBL" id="LNQE01000430">
    <property type="protein sequence ID" value="KUG26625.1"/>
    <property type="molecule type" value="Genomic_DNA"/>
</dbReference>
<keyword evidence="4" id="KW-0813">Transport</keyword>
<dbReference type="GO" id="GO:0046933">
    <property type="term" value="F:proton-transporting ATP synthase activity, rotational mechanism"/>
    <property type="evidence" value="ECO:0007669"/>
    <property type="project" value="InterPro"/>
</dbReference>
<evidence type="ECO:0000256" key="4">
    <source>
        <dbReference type="ARBA" id="ARBA00022448"/>
    </source>
</evidence>
<organism evidence="11">
    <name type="scientific">hydrocarbon metagenome</name>
    <dbReference type="NCBI Taxonomy" id="938273"/>
    <lineage>
        <taxon>unclassified sequences</taxon>
        <taxon>metagenomes</taxon>
        <taxon>ecological metagenomes</taxon>
    </lineage>
</organism>
<evidence type="ECO:0000256" key="5">
    <source>
        <dbReference type="ARBA" id="ARBA00022781"/>
    </source>
</evidence>
<keyword evidence="7" id="KW-0472">Membrane</keyword>
<dbReference type="AlphaFoldDB" id="A0A0W8G0L8"/>
<dbReference type="InterPro" id="IPR023632">
    <property type="entry name" value="ATP_synth_F1_gsu_CS"/>
</dbReference>
<sequence length="297" mass="33576">MATLRDIKSRIKGVTNTQQITKAMKMVSAARLRRAQENIINARPYSRKIAEVLSNLIAVEKGSSNPLFEEREVDSVAIVVITSDRGLCGSFNMNVIRSAEELINEKYNHLKANGKLALYCVGKKGVDHFKKRNYKLTGSYPGIFSDLNFEFASSLTTELKQKFLKREYDKVIVIFNEFKSVIQQVTIHKHILPIAPFKSESNEHLEQLKTFDFIFEPDKQSIIDALLPRHLKAQVWTSLLDSYAAELGARMTAMDMATENAKEMIRSLNILYNKERQAAITTEISEIVSGANALKDA</sequence>
<keyword evidence="6" id="KW-0406">Ion transport</keyword>
<proteinExistence type="inferred from homology"/>
<dbReference type="GO" id="GO:0009579">
    <property type="term" value="C:thylakoid"/>
    <property type="evidence" value="ECO:0007669"/>
    <property type="project" value="UniProtKB-SubCell"/>
</dbReference>
<dbReference type="Pfam" id="PF00231">
    <property type="entry name" value="ATP-synt"/>
    <property type="match status" value="1"/>
</dbReference>
<keyword evidence="5" id="KW-0375">Hydrogen ion transport</keyword>
<dbReference type="InterPro" id="IPR000131">
    <property type="entry name" value="ATP_synth_F1_gsu"/>
</dbReference>
<evidence type="ECO:0000256" key="1">
    <source>
        <dbReference type="ARBA" id="ARBA00003456"/>
    </source>
</evidence>
<protein>
    <submittedName>
        <fullName evidence="11">Atp synthase gamma chain</fullName>
        <ecNumber evidence="11">3.6.3.14</ecNumber>
    </submittedName>
</protein>
<evidence type="ECO:0000256" key="2">
    <source>
        <dbReference type="ARBA" id="ARBA00004170"/>
    </source>
</evidence>
<gene>
    <name evidence="11" type="ORF">ASZ90_003537</name>
</gene>
<reference evidence="11" key="1">
    <citation type="journal article" date="2015" name="Proc. Natl. Acad. Sci. U.S.A.">
        <title>Networks of energetic and metabolic interactions define dynamics in microbial communities.</title>
        <authorList>
            <person name="Embree M."/>
            <person name="Liu J.K."/>
            <person name="Al-Bassam M.M."/>
            <person name="Zengler K."/>
        </authorList>
    </citation>
    <scope>NUCLEOTIDE SEQUENCE</scope>
</reference>
<dbReference type="HAMAP" id="MF_00815">
    <property type="entry name" value="ATP_synth_gamma_bact"/>
    <property type="match status" value="1"/>
</dbReference>
<keyword evidence="11" id="KW-0378">Hydrolase</keyword>
<dbReference type="PANTHER" id="PTHR11693">
    <property type="entry name" value="ATP SYNTHASE GAMMA CHAIN"/>
    <property type="match status" value="1"/>
</dbReference>
<accession>A0A0W8G0L8</accession>
<evidence type="ECO:0000256" key="3">
    <source>
        <dbReference type="ARBA" id="ARBA00007681"/>
    </source>
</evidence>
<dbReference type="GO" id="GO:0016787">
    <property type="term" value="F:hydrolase activity"/>
    <property type="evidence" value="ECO:0007669"/>
    <property type="project" value="UniProtKB-KW"/>
</dbReference>
<evidence type="ECO:0000256" key="6">
    <source>
        <dbReference type="ARBA" id="ARBA00023065"/>
    </source>
</evidence>
<evidence type="ECO:0000256" key="7">
    <source>
        <dbReference type="ARBA" id="ARBA00023136"/>
    </source>
</evidence>
<keyword evidence="9" id="KW-0066">ATP synthesis</keyword>
<keyword evidence="8" id="KW-0139">CF(1)</keyword>
<dbReference type="PRINTS" id="PR00126">
    <property type="entry name" value="ATPASEGAMMA"/>
</dbReference>
<name>A0A0W8G0L8_9ZZZZ</name>
<dbReference type="Gene3D" id="3.40.1380.10">
    <property type="match status" value="1"/>
</dbReference>
<comment type="subcellular location">
    <subcellularLocation>
        <location evidence="2">Membrane</location>
        <topology evidence="2">Peripheral membrane protein</topology>
    </subcellularLocation>
    <subcellularLocation>
        <location evidence="10">Thylakoid</location>
    </subcellularLocation>
</comment>
<dbReference type="SUPFAM" id="SSF52943">
    <property type="entry name" value="ATP synthase (F1-ATPase), gamma subunit"/>
    <property type="match status" value="1"/>
</dbReference>
<comment type="caution">
    <text evidence="11">The sequence shown here is derived from an EMBL/GenBank/DDBJ whole genome shotgun (WGS) entry which is preliminary data.</text>
</comment>
<dbReference type="InterPro" id="IPR035968">
    <property type="entry name" value="ATP_synth_F1_ATPase_gsu"/>
</dbReference>
<comment type="function">
    <text evidence="1">Produces ATP from ADP in the presence of a proton gradient across the membrane. The gamma chain is believed to be important in regulating ATPase activity and the flow of protons through the CF(0) complex.</text>
</comment>
<dbReference type="CDD" id="cd12151">
    <property type="entry name" value="F1-ATPase_gamma"/>
    <property type="match status" value="1"/>
</dbReference>
<dbReference type="Gene3D" id="1.10.287.80">
    <property type="entry name" value="ATP synthase, gamma subunit, helix hairpin domain"/>
    <property type="match status" value="1"/>
</dbReference>
<dbReference type="GO" id="GO:0045259">
    <property type="term" value="C:proton-transporting ATP synthase complex"/>
    <property type="evidence" value="ECO:0007669"/>
    <property type="project" value="UniProtKB-KW"/>
</dbReference>
<evidence type="ECO:0000256" key="10">
    <source>
        <dbReference type="ARBA" id="ARBA00060385"/>
    </source>
</evidence>
<dbReference type="NCBIfam" id="TIGR01146">
    <property type="entry name" value="ATPsyn_F1gamma"/>
    <property type="match status" value="1"/>
</dbReference>
<dbReference type="EC" id="3.6.3.14" evidence="11"/>
<dbReference type="PANTHER" id="PTHR11693:SF22">
    <property type="entry name" value="ATP SYNTHASE SUBUNIT GAMMA, MITOCHONDRIAL"/>
    <property type="match status" value="1"/>
</dbReference>